<evidence type="ECO:0000256" key="1">
    <source>
        <dbReference type="SAM" id="MobiDB-lite"/>
    </source>
</evidence>
<reference evidence="2 3" key="1">
    <citation type="submission" date="2014-04" db="EMBL/GenBank/DDBJ databases">
        <authorList>
            <consortium name="DOE Joint Genome Institute"/>
            <person name="Kuo A."/>
            <person name="Kohler A."/>
            <person name="Costa M.D."/>
            <person name="Nagy L.G."/>
            <person name="Floudas D."/>
            <person name="Copeland A."/>
            <person name="Barry K.W."/>
            <person name="Cichocki N."/>
            <person name="Veneault-Fourrey C."/>
            <person name="LaButti K."/>
            <person name="Lindquist E.A."/>
            <person name="Lipzen A."/>
            <person name="Lundell T."/>
            <person name="Morin E."/>
            <person name="Murat C."/>
            <person name="Sun H."/>
            <person name="Tunlid A."/>
            <person name="Henrissat B."/>
            <person name="Grigoriev I.V."/>
            <person name="Hibbett D.S."/>
            <person name="Martin F."/>
            <person name="Nordberg H.P."/>
            <person name="Cantor M.N."/>
            <person name="Hua S.X."/>
        </authorList>
    </citation>
    <scope>NUCLEOTIDE SEQUENCE [LARGE SCALE GENOMIC DNA]</scope>
    <source>
        <strain evidence="2 3">441</strain>
    </source>
</reference>
<reference evidence="3" key="2">
    <citation type="submission" date="2015-01" db="EMBL/GenBank/DDBJ databases">
        <title>Evolutionary Origins and Diversification of the Mycorrhizal Mutualists.</title>
        <authorList>
            <consortium name="DOE Joint Genome Institute"/>
            <consortium name="Mycorrhizal Genomics Consortium"/>
            <person name="Kohler A."/>
            <person name="Kuo A."/>
            <person name="Nagy L.G."/>
            <person name="Floudas D."/>
            <person name="Copeland A."/>
            <person name="Barry K.W."/>
            <person name="Cichocki N."/>
            <person name="Veneault-Fourrey C."/>
            <person name="LaButti K."/>
            <person name="Lindquist E.A."/>
            <person name="Lipzen A."/>
            <person name="Lundell T."/>
            <person name="Morin E."/>
            <person name="Murat C."/>
            <person name="Riley R."/>
            <person name="Ohm R."/>
            <person name="Sun H."/>
            <person name="Tunlid A."/>
            <person name="Henrissat B."/>
            <person name="Grigoriev I.V."/>
            <person name="Hibbett D.S."/>
            <person name="Martin F."/>
        </authorList>
    </citation>
    <scope>NUCLEOTIDE SEQUENCE [LARGE SCALE GENOMIC DNA]</scope>
    <source>
        <strain evidence="3">441</strain>
    </source>
</reference>
<proteinExistence type="predicted"/>
<dbReference type="AlphaFoldDB" id="A0A0C9Z0Q4"/>
<gene>
    <name evidence="2" type="ORF">PISMIDRAFT_496209</name>
</gene>
<accession>A0A0C9Z0Q4</accession>
<evidence type="ECO:0000313" key="2">
    <source>
        <dbReference type="EMBL" id="KIK22641.1"/>
    </source>
</evidence>
<feature type="region of interest" description="Disordered" evidence="1">
    <location>
        <begin position="100"/>
        <end position="131"/>
    </location>
</feature>
<sequence length="131" mass="14319">MMSVGIPVRVVRHLKASFLAMASTDNSSVLSTVASSLLGSTAVFRPLAQAWTSLLLGSCVQVYRHMDLAYRPKSWGHTNCVRVRARGYVASHATLQWTEKSQKASLSTKRGSARQMDPPSTASRLEGRGER</sequence>
<keyword evidence="3" id="KW-1185">Reference proteome</keyword>
<protein>
    <submittedName>
        <fullName evidence="2">Uncharacterized protein</fullName>
    </submittedName>
</protein>
<dbReference type="Proteomes" id="UP000054018">
    <property type="component" value="Unassembled WGS sequence"/>
</dbReference>
<dbReference type="EMBL" id="KN833737">
    <property type="protein sequence ID" value="KIK22641.1"/>
    <property type="molecule type" value="Genomic_DNA"/>
</dbReference>
<dbReference type="HOGENOM" id="CLU_1928430_0_0_1"/>
<evidence type="ECO:0000313" key="3">
    <source>
        <dbReference type="Proteomes" id="UP000054018"/>
    </source>
</evidence>
<name>A0A0C9Z0Q4_9AGAM</name>
<feature type="compositionally biased region" description="Polar residues" evidence="1">
    <location>
        <begin position="100"/>
        <end position="110"/>
    </location>
</feature>
<organism evidence="2 3">
    <name type="scientific">Pisolithus microcarpus 441</name>
    <dbReference type="NCBI Taxonomy" id="765257"/>
    <lineage>
        <taxon>Eukaryota</taxon>
        <taxon>Fungi</taxon>
        <taxon>Dikarya</taxon>
        <taxon>Basidiomycota</taxon>
        <taxon>Agaricomycotina</taxon>
        <taxon>Agaricomycetes</taxon>
        <taxon>Agaricomycetidae</taxon>
        <taxon>Boletales</taxon>
        <taxon>Sclerodermatineae</taxon>
        <taxon>Pisolithaceae</taxon>
        <taxon>Pisolithus</taxon>
    </lineage>
</organism>